<gene>
    <name evidence="2" type="ORF">Athens101428_431</name>
</gene>
<protein>
    <submittedName>
        <fullName evidence="2">Uncharacterized protein</fullName>
    </submittedName>
</protein>
<evidence type="ECO:0000313" key="3">
    <source>
        <dbReference type="Proteomes" id="UP000316495"/>
    </source>
</evidence>
<dbReference type="Proteomes" id="UP000316495">
    <property type="component" value="Unassembled WGS sequence"/>
</dbReference>
<keyword evidence="1" id="KW-0812">Transmembrane</keyword>
<proteinExistence type="predicted"/>
<feature type="transmembrane region" description="Helical" evidence="1">
    <location>
        <begin position="295"/>
        <end position="314"/>
    </location>
</feature>
<evidence type="ECO:0000256" key="1">
    <source>
        <dbReference type="SAM" id="Phobius"/>
    </source>
</evidence>
<sequence>MKKKIRTIGIMAAEIIFSAGAWISLHRAVSNPGVWDWTAPGIFFSLVFVFILISVILLKERWYLAALLFFSLVPSLFFAFNFWHLLALAISFVFLFWASVRVDGEMKTAVKINLWRSVRLGRMMIVFGLALAISSQYYFEIQKNDTQRKIPRINIGSGGGEVVSRMVSFFYPGMDISNNQDLTVDQFILQSQQDSADDGISSQIEVGEIIDNQFGDSITIQQRQDMINNYQKQSQAFSENNNELILKEGRKQISSLVGAEVTGDEKVSDIFSQMINKKIEDFINLNISSPENEKLSYLPVILAILLFLSILSVGSFVGPIWVLFAQVIFWMMVKFGWVEIKKIATEQEIVD</sequence>
<feature type="transmembrane region" description="Helical" evidence="1">
    <location>
        <begin position="120"/>
        <end position="139"/>
    </location>
</feature>
<name>A0A554LMQ2_9BACT</name>
<reference evidence="2 3" key="1">
    <citation type="submission" date="2017-07" db="EMBL/GenBank/DDBJ databases">
        <title>Mechanisms for carbon and nitrogen cycling indicate functional differentiation within the Candidate Phyla Radiation.</title>
        <authorList>
            <person name="Danczak R.E."/>
            <person name="Johnston M.D."/>
            <person name="Kenah C."/>
            <person name="Slattery M."/>
            <person name="Wrighton K.C."/>
            <person name="Wilkins M.J."/>
        </authorList>
    </citation>
    <scope>NUCLEOTIDE SEQUENCE [LARGE SCALE GENOMIC DNA]</scope>
    <source>
        <strain evidence="2">Athens1014_28</strain>
    </source>
</reference>
<keyword evidence="1" id="KW-0472">Membrane</keyword>
<accession>A0A554LMQ2</accession>
<organism evidence="2 3">
    <name type="scientific">Candidatus Berkelbacteria bacterium Athens1014_28</name>
    <dbReference type="NCBI Taxonomy" id="2017145"/>
    <lineage>
        <taxon>Bacteria</taxon>
        <taxon>Candidatus Berkelbacteria</taxon>
    </lineage>
</organism>
<evidence type="ECO:0000313" key="2">
    <source>
        <dbReference type="EMBL" id="TSC94074.1"/>
    </source>
</evidence>
<feature type="transmembrane region" description="Helical" evidence="1">
    <location>
        <begin position="7"/>
        <end position="25"/>
    </location>
</feature>
<comment type="caution">
    <text evidence="2">The sequence shown here is derived from an EMBL/GenBank/DDBJ whole genome shotgun (WGS) entry which is preliminary data.</text>
</comment>
<keyword evidence="1" id="KW-1133">Transmembrane helix</keyword>
<feature type="transmembrane region" description="Helical" evidence="1">
    <location>
        <begin position="37"/>
        <end position="58"/>
    </location>
</feature>
<dbReference type="EMBL" id="VMGN01000021">
    <property type="protein sequence ID" value="TSC94074.1"/>
    <property type="molecule type" value="Genomic_DNA"/>
</dbReference>
<feature type="transmembrane region" description="Helical" evidence="1">
    <location>
        <begin position="67"/>
        <end position="100"/>
    </location>
</feature>
<dbReference type="AlphaFoldDB" id="A0A554LMQ2"/>